<gene>
    <name evidence="1" type="ORF">IQ241_12175</name>
</gene>
<organism evidence="1 2">
    <name type="scientific">Vasconcelosia minhoensis LEGE 07310</name>
    <dbReference type="NCBI Taxonomy" id="915328"/>
    <lineage>
        <taxon>Bacteria</taxon>
        <taxon>Bacillati</taxon>
        <taxon>Cyanobacteriota</taxon>
        <taxon>Cyanophyceae</taxon>
        <taxon>Nodosilineales</taxon>
        <taxon>Cymatolegaceae</taxon>
        <taxon>Vasconcelosia</taxon>
        <taxon>Vasconcelosia minhoensis</taxon>
    </lineage>
</organism>
<dbReference type="Pfam" id="PF04278">
    <property type="entry name" value="Tic22"/>
    <property type="match status" value="1"/>
</dbReference>
<dbReference type="AlphaFoldDB" id="A0A8J7ADP9"/>
<proteinExistence type="predicted"/>
<dbReference type="PANTHER" id="PTHR33926">
    <property type="entry name" value="PROTEIN TIC 22, CHLOROPLASTIC"/>
    <property type="match status" value="1"/>
</dbReference>
<dbReference type="Proteomes" id="UP000636505">
    <property type="component" value="Unassembled WGS sequence"/>
</dbReference>
<sequence>MNAIHRLLSLCTPWVVGGSLALGAGAIPAIALTEAEVAQKLDSVPAFVLLDPQGSLIVANLVAEAEQGQRIELPVLYVFLDGQDAETFLQDARQDNPEQFGSGAQVSWVELGALYQEAQVEREQPLELAYMVQDDDLAAAQTLNSDYPGGVPVYTAVDTDGSYLLVPENEELVLPVFFSRSDLEALLAEIGEVNPETVADLQVDVLPLESLLAQMENNDTEEFSKIRLVPDSEAIEYIRSRTGQQPTSEQPPTN</sequence>
<dbReference type="InterPro" id="IPR007378">
    <property type="entry name" value="Tic22-like"/>
</dbReference>
<dbReference type="GO" id="GO:0015031">
    <property type="term" value="P:protein transport"/>
    <property type="evidence" value="ECO:0007669"/>
    <property type="project" value="InterPro"/>
</dbReference>
<dbReference type="Gene3D" id="3.40.1350.100">
    <property type="match status" value="2"/>
</dbReference>
<reference evidence="1" key="1">
    <citation type="submission" date="2020-10" db="EMBL/GenBank/DDBJ databases">
        <authorList>
            <person name="Castelo-Branco R."/>
            <person name="Eusebio N."/>
            <person name="Adriana R."/>
            <person name="Vieira A."/>
            <person name="Brugerolle De Fraissinette N."/>
            <person name="Rezende De Castro R."/>
            <person name="Schneider M.P."/>
            <person name="Vasconcelos V."/>
            <person name="Leao P.N."/>
        </authorList>
    </citation>
    <scope>NUCLEOTIDE SEQUENCE</scope>
    <source>
        <strain evidence="1">LEGE 07310</strain>
    </source>
</reference>
<evidence type="ECO:0000313" key="1">
    <source>
        <dbReference type="EMBL" id="MBE9078041.1"/>
    </source>
</evidence>
<dbReference type="PANTHER" id="PTHR33926:SF4">
    <property type="entry name" value="PROTEIN TIC 22, CHLOROPLASTIC"/>
    <property type="match status" value="1"/>
</dbReference>
<accession>A0A8J7ADP9</accession>
<name>A0A8J7ADP9_9CYAN</name>
<keyword evidence="2" id="KW-1185">Reference proteome</keyword>
<protein>
    <submittedName>
        <fullName evidence="1">Uncharacterized protein</fullName>
    </submittedName>
</protein>
<dbReference type="EMBL" id="JADEXG010000025">
    <property type="protein sequence ID" value="MBE9078041.1"/>
    <property type="molecule type" value="Genomic_DNA"/>
</dbReference>
<dbReference type="RefSeq" id="WP_193907465.1">
    <property type="nucleotide sequence ID" value="NZ_JADEXG010000025.1"/>
</dbReference>
<comment type="caution">
    <text evidence="1">The sequence shown here is derived from an EMBL/GenBank/DDBJ whole genome shotgun (WGS) entry which is preliminary data.</text>
</comment>
<evidence type="ECO:0000313" key="2">
    <source>
        <dbReference type="Proteomes" id="UP000636505"/>
    </source>
</evidence>